<gene>
    <name evidence="2" type="ORF">MENT_LOCUS16020</name>
</gene>
<comment type="caution">
    <text evidence="2">The sequence shown here is derived from an EMBL/GenBank/DDBJ whole genome shotgun (WGS) entry which is preliminary data.</text>
</comment>
<dbReference type="Proteomes" id="UP000580250">
    <property type="component" value="Unassembled WGS sequence"/>
</dbReference>
<evidence type="ECO:0000313" key="2">
    <source>
        <dbReference type="EMBL" id="CAD2163482.1"/>
    </source>
</evidence>
<accession>A0A6V7UQD3</accession>
<feature type="signal peptide" evidence="1">
    <location>
        <begin position="1"/>
        <end position="22"/>
    </location>
</feature>
<evidence type="ECO:0000256" key="1">
    <source>
        <dbReference type="SAM" id="SignalP"/>
    </source>
</evidence>
<dbReference type="AlphaFoldDB" id="A0A6V7UQD3"/>
<organism evidence="2 3">
    <name type="scientific">Meloidogyne enterolobii</name>
    <name type="common">Root-knot nematode worm</name>
    <name type="synonym">Meloidogyne mayaguensis</name>
    <dbReference type="NCBI Taxonomy" id="390850"/>
    <lineage>
        <taxon>Eukaryota</taxon>
        <taxon>Metazoa</taxon>
        <taxon>Ecdysozoa</taxon>
        <taxon>Nematoda</taxon>
        <taxon>Chromadorea</taxon>
        <taxon>Rhabditida</taxon>
        <taxon>Tylenchina</taxon>
        <taxon>Tylenchomorpha</taxon>
        <taxon>Tylenchoidea</taxon>
        <taxon>Meloidogynidae</taxon>
        <taxon>Meloidogyninae</taxon>
        <taxon>Meloidogyne</taxon>
    </lineage>
</organism>
<reference evidence="2 3" key="1">
    <citation type="submission" date="2020-08" db="EMBL/GenBank/DDBJ databases">
        <authorList>
            <person name="Koutsovoulos G."/>
            <person name="Danchin GJ E."/>
        </authorList>
    </citation>
    <scope>NUCLEOTIDE SEQUENCE [LARGE SCALE GENOMIC DNA]</scope>
</reference>
<name>A0A6V7UQD3_MELEN</name>
<keyword evidence="1" id="KW-0732">Signal</keyword>
<feature type="chain" id="PRO_5028338653" evidence="1">
    <location>
        <begin position="23"/>
        <end position="76"/>
    </location>
</feature>
<protein>
    <submittedName>
        <fullName evidence="2">Uncharacterized protein</fullName>
    </submittedName>
</protein>
<evidence type="ECO:0000313" key="3">
    <source>
        <dbReference type="Proteomes" id="UP000580250"/>
    </source>
</evidence>
<sequence>MIKTILVYTSKIILALLNTIDANEHQKSLKSKSDISGFETQFKGKYLGNKWENKWDAKLKALNDSEDERQKADMKL</sequence>
<dbReference type="EMBL" id="CAJEWN010000098">
    <property type="protein sequence ID" value="CAD2163482.1"/>
    <property type="molecule type" value="Genomic_DNA"/>
</dbReference>
<proteinExistence type="predicted"/>